<keyword evidence="1" id="KW-0472">Membrane</keyword>
<feature type="domain" description="EGF-like" evidence="2">
    <location>
        <begin position="477"/>
        <end position="511"/>
    </location>
</feature>
<dbReference type="SUPFAM" id="SSF57184">
    <property type="entry name" value="Growth factor receptor domain"/>
    <property type="match status" value="3"/>
</dbReference>
<dbReference type="Gene3D" id="2.10.220.10">
    <property type="entry name" value="Hormone Receptor, Insulin-like Growth Factor Receptor 1, Chain A, domain 2"/>
    <property type="match status" value="2"/>
</dbReference>
<comment type="caution">
    <text evidence="3">The sequence shown here is derived from an EMBL/GenBank/DDBJ whole genome shotgun (WGS) entry which is preliminary data.</text>
</comment>
<gene>
    <name evidence="3" type="ORF">GLP15_2615</name>
</gene>
<organism evidence="3 4">
    <name type="scientific">Giardia intestinalis (strain P15)</name>
    <name type="common">Giardia lamblia</name>
    <dbReference type="NCBI Taxonomy" id="658858"/>
    <lineage>
        <taxon>Eukaryota</taxon>
        <taxon>Metamonada</taxon>
        <taxon>Diplomonadida</taxon>
        <taxon>Hexamitidae</taxon>
        <taxon>Giardiinae</taxon>
        <taxon>Giardia</taxon>
    </lineage>
</organism>
<name>E1F8U6_GIAIA</name>
<evidence type="ECO:0000313" key="4">
    <source>
        <dbReference type="Proteomes" id="UP000008974"/>
    </source>
</evidence>
<dbReference type="SMART" id="SM00181">
    <property type="entry name" value="EGF"/>
    <property type="match status" value="4"/>
</dbReference>
<dbReference type="Proteomes" id="UP000008974">
    <property type="component" value="Unassembled WGS sequence"/>
</dbReference>
<dbReference type="InterPro" id="IPR006212">
    <property type="entry name" value="Furin_repeat"/>
</dbReference>
<keyword evidence="1" id="KW-0812">Transmembrane</keyword>
<reference evidence="3 4" key="1">
    <citation type="journal article" date="2010" name="BMC Genomics">
        <title>Genome analysis and comparative genomics of a Giardia intestinalis assemblage E isolate.</title>
        <authorList>
            <person name="Jerlstrom-Hultqvist J."/>
            <person name="Franzen O."/>
            <person name="Ankarklev J."/>
            <person name="Xu F."/>
            <person name="Nohynkova E."/>
            <person name="Andersson J.O."/>
            <person name="Svard S.G."/>
            <person name="Andersson B."/>
        </authorList>
    </citation>
    <scope>NUCLEOTIDE SEQUENCE [LARGE SCALE GENOMIC DNA]</scope>
    <source>
        <strain evidence="3 4">P15</strain>
    </source>
</reference>
<feature type="transmembrane region" description="Helical" evidence="1">
    <location>
        <begin position="568"/>
        <end position="592"/>
    </location>
</feature>
<feature type="domain" description="EGF-like" evidence="2">
    <location>
        <begin position="142"/>
        <end position="194"/>
    </location>
</feature>
<dbReference type="SMART" id="SM00261">
    <property type="entry name" value="FU"/>
    <property type="match status" value="5"/>
</dbReference>
<dbReference type="AlphaFoldDB" id="E1F8U6"/>
<evidence type="ECO:0000313" key="3">
    <source>
        <dbReference type="EMBL" id="EFO61144.1"/>
    </source>
</evidence>
<dbReference type="PANTHER" id="PTHR23275">
    <property type="entry name" value="CABRIOLET.-RELATED"/>
    <property type="match status" value="1"/>
</dbReference>
<dbReference type="EMBL" id="ACVC01000331">
    <property type="protein sequence ID" value="EFO61144.1"/>
    <property type="molecule type" value="Genomic_DNA"/>
</dbReference>
<evidence type="ECO:0000259" key="2">
    <source>
        <dbReference type="SMART" id="SM00181"/>
    </source>
</evidence>
<feature type="domain" description="EGF-like" evidence="2">
    <location>
        <begin position="310"/>
        <end position="367"/>
    </location>
</feature>
<dbReference type="VEuPathDB" id="GiardiaDB:GLP15_2615"/>
<dbReference type="OrthoDB" id="300641at2759"/>
<proteinExistence type="predicted"/>
<evidence type="ECO:0000256" key="1">
    <source>
        <dbReference type="SAM" id="Phobius"/>
    </source>
</evidence>
<accession>E1F8U6</accession>
<sequence length="597" mass="60734">MYLGGCYLVSDGLPGNSLCVLAANGICTEAAPGYFLNPLKANSKDSVISCSNTTGFTESDKTYRGVQHCDKCDGSALTGNASGDAKCTKCSSNKYLKSDGTGCVDAANQCNANTEFGKENQETGNKCLKCNDPTSGVADCAECTGIAEGKTKPACTKCSAGFLLAPEGGETSCPANCPEGYFGHTDSTQKKTCQSCSSENTGLNPAGAGVAGCVKCTYGSNKVTCEKCGQDKYLKIDGETTSCVDAQNCGEGFLMITSGDIKKCVKCGDTANGGIEHCAKCSLKASSAEEKLEIMCSECTDRRLSPLNNACLENCPAGSYAHDGNLCLPCHNTCAECDGNAEATSCRACYPGFVLSKGNSGAIGTCIPACTGKYAENCEENMCTALVGGSKYCSKCKTGFVPVDGICVSSTARAPTGCTPGDGVCTACTDSYFLQSGGCYQSTAFPGNKLCTTASQGKCTSCANGQQADGSSGSCPACDSTCETCTEANKPDKCSTCPPSRYLDSTANACKLCTESSNNIQGVANCLTCVPPSGNSGPVTCYVKADGTSGGDDGTGGSTNKSGLSAGAIAGIAVAVVIVVGGLVGFLCWWFICRGKA</sequence>
<dbReference type="InterPro" id="IPR005127">
    <property type="entry name" value="Giardia_VSP"/>
</dbReference>
<keyword evidence="1" id="KW-1133">Transmembrane helix</keyword>
<dbReference type="PANTHER" id="PTHR23275:SF100">
    <property type="entry name" value="EGF-LIKE DOMAIN-CONTAINING PROTEIN"/>
    <property type="match status" value="1"/>
</dbReference>
<feature type="domain" description="EGF-like" evidence="2">
    <location>
        <begin position="369"/>
        <end position="408"/>
    </location>
</feature>
<dbReference type="InterPro" id="IPR000742">
    <property type="entry name" value="EGF"/>
</dbReference>
<dbReference type="InterPro" id="IPR009030">
    <property type="entry name" value="Growth_fac_rcpt_cys_sf"/>
</dbReference>
<dbReference type="Pfam" id="PF03302">
    <property type="entry name" value="VSP"/>
    <property type="match status" value="1"/>
</dbReference>
<protein>
    <submittedName>
        <fullName evidence="3">VSP</fullName>
    </submittedName>
</protein>
<dbReference type="InterPro" id="IPR052798">
    <property type="entry name" value="Giardia_VSA"/>
</dbReference>